<dbReference type="OrthoDB" id="4317020at2"/>
<evidence type="ECO:0000256" key="3">
    <source>
        <dbReference type="ARBA" id="ARBA00022553"/>
    </source>
</evidence>
<dbReference type="InterPro" id="IPR006162">
    <property type="entry name" value="Ppantetheine_attach_site"/>
</dbReference>
<dbReference type="PIRSF" id="PIRSF001617">
    <property type="entry name" value="Alpha-AR"/>
    <property type="match status" value="1"/>
</dbReference>
<evidence type="ECO:0000259" key="5">
    <source>
        <dbReference type="PROSITE" id="PS50075"/>
    </source>
</evidence>
<dbReference type="Proteomes" id="UP000231962">
    <property type="component" value="Unassembled WGS sequence"/>
</dbReference>
<dbReference type="SUPFAM" id="SSF51735">
    <property type="entry name" value="NAD(P)-binding Rossmann-fold domains"/>
    <property type="match status" value="1"/>
</dbReference>
<dbReference type="PROSITE" id="PS00012">
    <property type="entry name" value="PHOSPHOPANTETHEINE"/>
    <property type="match status" value="1"/>
</dbReference>
<proteinExistence type="predicted"/>
<evidence type="ECO:0000256" key="1">
    <source>
        <dbReference type="ARBA" id="ARBA00001957"/>
    </source>
</evidence>
<evidence type="ECO:0000256" key="2">
    <source>
        <dbReference type="ARBA" id="ARBA00022450"/>
    </source>
</evidence>
<comment type="cofactor">
    <cofactor evidence="1">
        <name>pantetheine 4'-phosphate</name>
        <dbReference type="ChEBI" id="CHEBI:47942"/>
    </cofactor>
</comment>
<reference evidence="8 9" key="1">
    <citation type="submission" date="2017-07" db="EMBL/GenBank/DDBJ databases">
        <title>Leptospira spp. isolated from tropical soils.</title>
        <authorList>
            <person name="Thibeaux R."/>
            <person name="Iraola G."/>
            <person name="Ferres I."/>
            <person name="Bierque E."/>
            <person name="Girault D."/>
            <person name="Soupe-Gilbert M.-E."/>
            <person name="Picardeau M."/>
            <person name="Goarant C."/>
        </authorList>
    </citation>
    <scope>NUCLEOTIDE SEQUENCE [LARGE SCALE GENOMIC DNA]</scope>
    <source>
        <strain evidence="7 9">FH1-B-B1</strain>
        <strain evidence="6 8">FH1-B-C1</strain>
    </source>
</reference>
<dbReference type="Pfam" id="PF00501">
    <property type="entry name" value="AMP-binding"/>
    <property type="match status" value="1"/>
</dbReference>
<evidence type="ECO:0000313" key="8">
    <source>
        <dbReference type="Proteomes" id="UP000231962"/>
    </source>
</evidence>
<feature type="domain" description="Carrier" evidence="5">
    <location>
        <begin position="576"/>
        <end position="651"/>
    </location>
</feature>
<dbReference type="Proteomes" id="UP000231990">
    <property type="component" value="Unassembled WGS sequence"/>
</dbReference>
<dbReference type="InterPro" id="IPR042099">
    <property type="entry name" value="ANL_N_sf"/>
</dbReference>
<dbReference type="Gene3D" id="3.30.559.30">
    <property type="entry name" value="Nonribosomal peptide synthetase, condensation domain"/>
    <property type="match status" value="1"/>
</dbReference>
<organism evidence="7 9">
    <name type="scientific">Leptospira perolatii</name>
    <dbReference type="NCBI Taxonomy" id="2023191"/>
    <lineage>
        <taxon>Bacteria</taxon>
        <taxon>Pseudomonadati</taxon>
        <taxon>Spirochaetota</taxon>
        <taxon>Spirochaetia</taxon>
        <taxon>Leptospirales</taxon>
        <taxon>Leptospiraceae</taxon>
        <taxon>Leptospira</taxon>
    </lineage>
</organism>
<dbReference type="Gene3D" id="3.40.50.12780">
    <property type="entry name" value="N-terminal domain of ligase-like"/>
    <property type="match status" value="1"/>
</dbReference>
<comment type="caution">
    <text evidence="7">The sequence shown here is derived from an EMBL/GenBank/DDBJ whole genome shotgun (WGS) entry which is preliminary data.</text>
</comment>
<dbReference type="Pfam" id="PF07993">
    <property type="entry name" value="NAD_binding_4"/>
    <property type="match status" value="1"/>
</dbReference>
<dbReference type="SUPFAM" id="SSF47336">
    <property type="entry name" value="ACP-like"/>
    <property type="match status" value="1"/>
</dbReference>
<dbReference type="PROSITE" id="PS50075">
    <property type="entry name" value="CARRIER"/>
    <property type="match status" value="1"/>
</dbReference>
<dbReference type="InterPro" id="IPR000873">
    <property type="entry name" value="AMP-dep_synth/lig_dom"/>
</dbReference>
<dbReference type="InterPro" id="IPR036736">
    <property type="entry name" value="ACP-like_sf"/>
</dbReference>
<keyword evidence="8" id="KW-1185">Reference proteome</keyword>
<dbReference type="InterPro" id="IPR036291">
    <property type="entry name" value="NAD(P)-bd_dom_sf"/>
</dbReference>
<dbReference type="Gene3D" id="3.40.50.720">
    <property type="entry name" value="NAD(P)-binding Rossmann-like Domain"/>
    <property type="match status" value="1"/>
</dbReference>
<dbReference type="CDD" id="cd05930">
    <property type="entry name" value="A_NRPS"/>
    <property type="match status" value="1"/>
</dbReference>
<dbReference type="Pfam" id="PF00668">
    <property type="entry name" value="Condensation"/>
    <property type="match status" value="1"/>
</dbReference>
<keyword evidence="3" id="KW-0597">Phosphoprotein</keyword>
<name>A0A2M9ZJL4_9LEPT</name>
<sequence>MVWLGLWHILLNCIGVLAVNTLVDRFHNFAEAYPDRIAVVAPNQSLTYDQLRKSVDQLADRLESFSIGSGSIIAIYLPRVAEIIVSMLAAGKLGAAYTILEDEDHAGGSKEKVLEVSAKIVLTTGEHTEFFLQRGQNTLDIFEVLGNTSNTFSLALTDSSARTRTKDGLVLEGKISEIAKAIGIPGTSADSSKEENLVSDDAAYILFTSGSTGKSKGVIVTYSNIEHYVVSLLERLKIDDPLSYAHVSSLSADLGNTCLFPPLWTGGTIHLVDNSVRRDPTLLLSYIESNQIDVLKITPSHWKAVFATKKNRNFANPLLKYLIFGGELLSRDLALSVIDSEIAYTLVNHYGPTETTIGVAANVFFESASTGLLGSESVALGKPLGSTKFLVRTTDGEFKDHSAVGELFIGGPSVAEGYLKNPEQSAERFLTDIEGETRFYRSGDMVRVDENGALEFLGRVDRQVKVNGYRIELEFIENAALKLEEVIAAVAMMLPGDSNSSLSLAIQTKDTISTAELRARLANHLPKYALPGRIISSPNALPTNSNGKIDTIAIRELFTSEIDEEGDLSIDSSEAKTDQDLISEISRIWKQCLGRGGFHADSDFFQDLGASSLDAIQVISELQARGHKISTNDFLSNPTVHGLILKLKTADRDELQQIPSQRLLKSNILSPSQKWFFGQKFSDPNRWNQSLLLEINSKAQSQRLIATLERVMELHPLLQTSFDELDGQVVAEFVPTRFECFSESYLPENRTESTFEDHILSISEDLQNQIDIVSGKVFKAHIFRDPVEGDKLLLIAHHLSIDVVSWRILLADITRIYGLLGIGQDIIFTGNSPTFWDYYSKTKSRPDKTNEISNDTLVSEFNSENLEKNTHTIWVRFTREETGKIIQTIAQRFGAKFHNALLGLFVHKHLSHESLNKILIDVEGHGRDGQGYSVDSSRIVGWFTEVSQICISIEREGFDITIRQTEKELEDAPILTKDIDSNCDPAVAKLCYNFLGRSAFASNGILNLTPSNRQISVTRGSENNRVYDLKLTARIVEEQLIADLAFYPSTDSNEKMLRSMRDWTETILDLASISSEVDSKIFLEKSSKSGQLTYIPAHYDLANSLPLRRQYSSLLMTGTSGYVGIYLLYLFLKETVSTIYCLIRDSSQESAFQRLSSIFSWYFPEENLNQYSDRVRMIPGNVSQVNYGLTSEDYFELTNRIEAIYDLAADTRLFGIGEVFEKANLIPAKNAISLASTGRPKDLHYVSTLAICGIHNDEKSFRFSEADLDFGQEFQNEYERSKFLAESLVNEFIVSGGTGFIYRLGNVSGHSQTGKFRKDPRQNRLVQTLRAMVKVGKYPKDLSESFVLSSVDEVAKGIFELGLSTSVQSGTYHIDGEQPIAYQEIVNQLLALGVRLEPSEKETLWELLAEHSTGDRDISLGHFWAARKARNVEYDHSRSSRILKQLGVTIRPWDSGALGRFLQGLISLGEFEFGSDKEHSSR</sequence>
<dbReference type="PANTHER" id="PTHR45398:SF1">
    <property type="entry name" value="ENZYME, PUTATIVE (JCVI)-RELATED"/>
    <property type="match status" value="1"/>
</dbReference>
<gene>
    <name evidence="6" type="ORF">CH360_13965</name>
    <name evidence="7" type="ORF">CH373_15505</name>
</gene>
<dbReference type="InterPro" id="IPR023213">
    <property type="entry name" value="CAT-like_dom_sf"/>
</dbReference>
<keyword evidence="2" id="KW-0596">Phosphopantetheine</keyword>
<dbReference type="Gene3D" id="3.30.300.30">
    <property type="match status" value="1"/>
</dbReference>
<evidence type="ECO:0000256" key="4">
    <source>
        <dbReference type="ARBA" id="ARBA00022598"/>
    </source>
</evidence>
<dbReference type="EMBL" id="NPDY01000015">
    <property type="protein sequence ID" value="PJZ68822.1"/>
    <property type="molecule type" value="Genomic_DNA"/>
</dbReference>
<dbReference type="PROSITE" id="PS00455">
    <property type="entry name" value="AMP_BINDING"/>
    <property type="match status" value="1"/>
</dbReference>
<dbReference type="GO" id="GO:0016874">
    <property type="term" value="F:ligase activity"/>
    <property type="evidence" value="ECO:0007669"/>
    <property type="project" value="UniProtKB-KW"/>
</dbReference>
<keyword evidence="4" id="KW-0436">Ligase</keyword>
<accession>A0A2M9ZJL4</accession>
<dbReference type="Pfam" id="PF00550">
    <property type="entry name" value="PP-binding"/>
    <property type="match status" value="1"/>
</dbReference>
<dbReference type="SUPFAM" id="SSF52777">
    <property type="entry name" value="CoA-dependent acyltransferases"/>
    <property type="match status" value="1"/>
</dbReference>
<dbReference type="InterPro" id="IPR045851">
    <property type="entry name" value="AMP-bd_C_sf"/>
</dbReference>
<dbReference type="Gene3D" id="1.10.1200.10">
    <property type="entry name" value="ACP-like"/>
    <property type="match status" value="1"/>
</dbReference>
<evidence type="ECO:0000313" key="7">
    <source>
        <dbReference type="EMBL" id="PJZ72153.1"/>
    </source>
</evidence>
<dbReference type="InterPro" id="IPR001242">
    <property type="entry name" value="Condensation_dom"/>
</dbReference>
<dbReference type="SUPFAM" id="SSF56801">
    <property type="entry name" value="Acetyl-CoA synthetase-like"/>
    <property type="match status" value="1"/>
</dbReference>
<evidence type="ECO:0000313" key="9">
    <source>
        <dbReference type="Proteomes" id="UP000231990"/>
    </source>
</evidence>
<dbReference type="InterPro" id="IPR013120">
    <property type="entry name" value="FAR_NAD-bd"/>
</dbReference>
<dbReference type="InterPro" id="IPR020845">
    <property type="entry name" value="AMP-binding_CS"/>
</dbReference>
<dbReference type="InterPro" id="IPR009081">
    <property type="entry name" value="PP-bd_ACP"/>
</dbReference>
<dbReference type="EMBL" id="NPDZ01000012">
    <property type="protein sequence ID" value="PJZ72153.1"/>
    <property type="molecule type" value="Genomic_DNA"/>
</dbReference>
<dbReference type="PANTHER" id="PTHR45398">
    <property type="match status" value="1"/>
</dbReference>
<evidence type="ECO:0000313" key="6">
    <source>
        <dbReference type="EMBL" id="PJZ68822.1"/>
    </source>
</evidence>
<protein>
    <recommendedName>
        <fullName evidence="5">Carrier domain-containing protein</fullName>
    </recommendedName>
</protein>
<dbReference type="Gene3D" id="3.30.559.10">
    <property type="entry name" value="Chloramphenicol acetyltransferase-like domain"/>
    <property type="match status" value="1"/>
</dbReference>